<gene>
    <name evidence="2" type="ORF">TOPH_07692</name>
</gene>
<dbReference type="STRING" id="1163406.A0A0L0N0V7"/>
<evidence type="ECO:0000256" key="1">
    <source>
        <dbReference type="SAM" id="MobiDB-lite"/>
    </source>
</evidence>
<proteinExistence type="predicted"/>
<organism evidence="2 3">
    <name type="scientific">Tolypocladium ophioglossoides (strain CBS 100239)</name>
    <name type="common">Snaketongue truffleclub</name>
    <name type="synonym">Elaphocordyceps ophioglossoides</name>
    <dbReference type="NCBI Taxonomy" id="1163406"/>
    <lineage>
        <taxon>Eukaryota</taxon>
        <taxon>Fungi</taxon>
        <taxon>Dikarya</taxon>
        <taxon>Ascomycota</taxon>
        <taxon>Pezizomycotina</taxon>
        <taxon>Sordariomycetes</taxon>
        <taxon>Hypocreomycetidae</taxon>
        <taxon>Hypocreales</taxon>
        <taxon>Ophiocordycipitaceae</taxon>
        <taxon>Tolypocladium</taxon>
    </lineage>
</organism>
<name>A0A0L0N0V7_TOLOC</name>
<feature type="region of interest" description="Disordered" evidence="1">
    <location>
        <begin position="85"/>
        <end position="105"/>
    </location>
</feature>
<evidence type="ECO:0000313" key="3">
    <source>
        <dbReference type="Proteomes" id="UP000036947"/>
    </source>
</evidence>
<reference evidence="2 3" key="1">
    <citation type="journal article" date="2015" name="BMC Genomics">
        <title>The genome of the truffle-parasite Tolypocladium ophioglossoides and the evolution of antifungal peptaibiotics.</title>
        <authorList>
            <person name="Quandt C.A."/>
            <person name="Bushley K.E."/>
            <person name="Spatafora J.W."/>
        </authorList>
    </citation>
    <scope>NUCLEOTIDE SEQUENCE [LARGE SCALE GENOMIC DNA]</scope>
    <source>
        <strain evidence="2 3">CBS 100239</strain>
    </source>
</reference>
<evidence type="ECO:0000313" key="2">
    <source>
        <dbReference type="EMBL" id="KND87661.1"/>
    </source>
</evidence>
<dbReference type="AlphaFoldDB" id="A0A0L0N0V7"/>
<protein>
    <submittedName>
        <fullName evidence="2">Uncharacterized protein</fullName>
    </submittedName>
</protein>
<dbReference type="EMBL" id="LFRF01000033">
    <property type="protein sequence ID" value="KND87661.1"/>
    <property type="molecule type" value="Genomic_DNA"/>
</dbReference>
<comment type="caution">
    <text evidence="2">The sequence shown here is derived from an EMBL/GenBank/DDBJ whole genome shotgun (WGS) entry which is preliminary data.</text>
</comment>
<dbReference type="OrthoDB" id="4358740at2759"/>
<keyword evidence="3" id="KW-1185">Reference proteome</keyword>
<accession>A0A0L0N0V7</accession>
<dbReference type="Proteomes" id="UP000036947">
    <property type="component" value="Unassembled WGS sequence"/>
</dbReference>
<sequence length="238" mass="26912">MALSPSPADVLFVARERWGPRTHIVFDIFNLDYDPDVAHIEGRNDLSVITIFFTRGTDMVVSDAGMPVANAVNKGIRDIHDLEGLNSRPPFSTDHANGSVPTYPNPRVTEVAIRLSRHHPPQLSTIRPQGRRQDLGPHPRDNVEKLCYITRSADHSSSGQQGRLPFGRVQPACGTDWRNHIVVSRRRIPSWYFAHRGEAEDFLAGLEAVSKKARLTVSDQLCHILMSRFFKHYGRVRY</sequence>